<evidence type="ECO:0000259" key="1">
    <source>
        <dbReference type="Pfam" id="PF20150"/>
    </source>
</evidence>
<dbReference type="AlphaFoldDB" id="A0A1L7X2Q1"/>
<dbReference type="PANTHER" id="PTHR35910">
    <property type="entry name" value="2EXR DOMAIN-CONTAINING PROTEIN"/>
    <property type="match status" value="1"/>
</dbReference>
<reference evidence="2 3" key="1">
    <citation type="submission" date="2016-03" db="EMBL/GenBank/DDBJ databases">
        <authorList>
            <person name="Ploux O."/>
        </authorList>
    </citation>
    <scope>NUCLEOTIDE SEQUENCE [LARGE SCALE GENOMIC DNA]</scope>
    <source>
        <strain evidence="2 3">UAMH 11012</strain>
    </source>
</reference>
<organism evidence="2 3">
    <name type="scientific">Phialocephala subalpina</name>
    <dbReference type="NCBI Taxonomy" id="576137"/>
    <lineage>
        <taxon>Eukaryota</taxon>
        <taxon>Fungi</taxon>
        <taxon>Dikarya</taxon>
        <taxon>Ascomycota</taxon>
        <taxon>Pezizomycotina</taxon>
        <taxon>Leotiomycetes</taxon>
        <taxon>Helotiales</taxon>
        <taxon>Mollisiaceae</taxon>
        <taxon>Phialocephala</taxon>
        <taxon>Phialocephala fortinii species complex</taxon>
    </lineage>
</organism>
<keyword evidence="3" id="KW-1185">Reference proteome</keyword>
<gene>
    <name evidence="2" type="ORF">PAC_09201</name>
</gene>
<proteinExistence type="predicted"/>
<dbReference type="EMBL" id="FJOG01000013">
    <property type="protein sequence ID" value="CZR59309.1"/>
    <property type="molecule type" value="Genomic_DNA"/>
</dbReference>
<protein>
    <recommendedName>
        <fullName evidence="1">2EXR domain-containing protein</fullName>
    </recommendedName>
</protein>
<dbReference type="Proteomes" id="UP000184330">
    <property type="component" value="Unassembled WGS sequence"/>
</dbReference>
<dbReference type="PANTHER" id="PTHR35910:SF6">
    <property type="entry name" value="2EXR DOMAIN-CONTAINING PROTEIN"/>
    <property type="match status" value="1"/>
</dbReference>
<dbReference type="OrthoDB" id="3550280at2759"/>
<evidence type="ECO:0000313" key="3">
    <source>
        <dbReference type="Proteomes" id="UP000184330"/>
    </source>
</evidence>
<accession>A0A1L7X2Q1</accession>
<dbReference type="InterPro" id="IPR045518">
    <property type="entry name" value="2EXR"/>
</dbReference>
<evidence type="ECO:0000313" key="2">
    <source>
        <dbReference type="EMBL" id="CZR59309.1"/>
    </source>
</evidence>
<feature type="domain" description="2EXR" evidence="1">
    <location>
        <begin position="130"/>
        <end position="221"/>
    </location>
</feature>
<name>A0A1L7X2Q1_9HELO</name>
<sequence>MASNEQILMSMALDNQMRTSPNGQELSKMLWANIQQDASDTKVPTQAQLRILAHSLDTANLLAFEFISDENEIISPAEILTKLQNLPAGVERDTVWSCAEDFNEMGMDVTECFDPDRDWSIPKGLKHEAFPLFNEFPLELRDKIWKHAVESNHLVEIIWQKEEQRWWASKSSQVGPPGVFATCRESREATKFVRENCGINAFGTWTNIYSDLLWMNTLQDILNRRFMNFCMNLYEVWKDPIRSNDDDIGDSEDRPLSKLPRLAVSWDMWEGMLNRGEMDDDLSVGGEEGLLRTNFTSLKEMVLVDVEDVRDQGGKLYRDDRLLVEGELLEAQPTQFLTDPTSALEKARENLKFEPGQCEVILRRLLRGNDGPGGARSEYLNRDQSFMGMVTSLLQLEEGTI</sequence>
<dbReference type="Pfam" id="PF20150">
    <property type="entry name" value="2EXR"/>
    <property type="match status" value="1"/>
</dbReference>